<evidence type="ECO:0000259" key="4">
    <source>
        <dbReference type="Pfam" id="PF08621"/>
    </source>
</evidence>
<name>A0A8H3PK86_9LECA</name>
<feature type="compositionally biased region" description="Basic and acidic residues" evidence="2">
    <location>
        <begin position="1"/>
        <end position="12"/>
    </location>
</feature>
<sequence length="446" mass="48450">MAVRGERFHIDLDSDDEPDGVQSSGPTQVLGFNLGLVGDVKERMASSDAGPPAPPKVKSSETGFPAHKTRTGPSKFKQRTKNQVQDASQPKRHGYPNIASPPLSQQRSSNGNGSIPNGQLVHDPSIDQENKQRLAQLSDEEIEEARKELLGGLSPSLIERFLKKANIDEGRNDSRSEMHLDQDEPSSPSRASAKKVAFDASEAERGPTSTVTPAKQNPALPSDPDAPPLHPPPDLQPASQTPLPPPPDMHFPQAPKPPDLDPSDPNFLSALHSNYFPSLPSDPSVMAWMTPIDSKAEKESAYSATQESFTPSSLRFDFRGHLLPPRLSAQIPQSIGLHHHAHAPSSAGYTIPELAHLARSAYPAQRCIAYQTLGRVLYRLGRGDFGREGEDLCEGLWGLMDQGRVVEGMVAAAAKGEEGGNRSVWVTATEASWLWRKGGGRRWRGR</sequence>
<dbReference type="EMBL" id="CAJPDR010000904">
    <property type="protein sequence ID" value="CAF9943143.1"/>
    <property type="molecule type" value="Genomic_DNA"/>
</dbReference>
<dbReference type="InterPro" id="IPR039913">
    <property type="entry name" value="RPAP1/Rba50"/>
</dbReference>
<feature type="domain" description="RPAP1 N-terminal" evidence="4">
    <location>
        <begin position="125"/>
        <end position="169"/>
    </location>
</feature>
<feature type="compositionally biased region" description="Pro residues" evidence="2">
    <location>
        <begin position="224"/>
        <end position="235"/>
    </location>
</feature>
<gene>
    <name evidence="5" type="ORF">ALECFALPRED_010697</name>
</gene>
<dbReference type="PANTHER" id="PTHR21483">
    <property type="entry name" value="RNA POLYMERASE II-ASSOCIATED PROTEIN 1"/>
    <property type="match status" value="1"/>
</dbReference>
<evidence type="ECO:0000259" key="3">
    <source>
        <dbReference type="Pfam" id="PF08620"/>
    </source>
</evidence>
<dbReference type="GO" id="GO:0006366">
    <property type="term" value="P:transcription by RNA polymerase II"/>
    <property type="evidence" value="ECO:0007669"/>
    <property type="project" value="InterPro"/>
</dbReference>
<feature type="domain" description="RPAP1 C-terminal" evidence="3">
    <location>
        <begin position="313"/>
        <end position="380"/>
    </location>
</feature>
<feature type="region of interest" description="Disordered" evidence="2">
    <location>
        <begin position="1"/>
        <end position="131"/>
    </location>
</feature>
<protein>
    <recommendedName>
        <fullName evidence="7">Transcription factor Rba50</fullName>
    </recommendedName>
</protein>
<dbReference type="AlphaFoldDB" id="A0A8H3PK86"/>
<evidence type="ECO:0000313" key="5">
    <source>
        <dbReference type="EMBL" id="CAF9943143.1"/>
    </source>
</evidence>
<dbReference type="PANTHER" id="PTHR21483:SF18">
    <property type="entry name" value="RNA POLYMERASE II-ASSOCIATED PROTEIN 1"/>
    <property type="match status" value="1"/>
</dbReference>
<dbReference type="OrthoDB" id="348201at2759"/>
<dbReference type="InterPro" id="IPR013930">
    <property type="entry name" value="RPAP1_N"/>
</dbReference>
<proteinExistence type="inferred from homology"/>
<feature type="compositionally biased region" description="Basic and acidic residues" evidence="2">
    <location>
        <begin position="169"/>
        <end position="182"/>
    </location>
</feature>
<comment type="similarity">
    <text evidence="1">Belongs to the RPAP1 family.</text>
</comment>
<feature type="region of interest" description="Disordered" evidence="2">
    <location>
        <begin position="169"/>
        <end position="269"/>
    </location>
</feature>
<evidence type="ECO:0000256" key="2">
    <source>
        <dbReference type="SAM" id="MobiDB-lite"/>
    </source>
</evidence>
<keyword evidence="6" id="KW-1185">Reference proteome</keyword>
<feature type="compositionally biased region" description="Pro residues" evidence="2">
    <location>
        <begin position="242"/>
        <end position="257"/>
    </location>
</feature>
<feature type="compositionally biased region" description="Polar residues" evidence="2">
    <location>
        <begin position="102"/>
        <end position="117"/>
    </location>
</feature>
<evidence type="ECO:0000256" key="1">
    <source>
        <dbReference type="ARBA" id="ARBA00009953"/>
    </source>
</evidence>
<comment type="caution">
    <text evidence="5">The sequence shown here is derived from an EMBL/GenBank/DDBJ whole genome shotgun (WGS) entry which is preliminary data.</text>
</comment>
<evidence type="ECO:0008006" key="7">
    <source>
        <dbReference type="Google" id="ProtNLM"/>
    </source>
</evidence>
<dbReference type="Pfam" id="PF08620">
    <property type="entry name" value="RPAP1_C"/>
    <property type="match status" value="1"/>
</dbReference>
<dbReference type="Pfam" id="PF08621">
    <property type="entry name" value="RPAP1_N"/>
    <property type="match status" value="1"/>
</dbReference>
<evidence type="ECO:0000313" key="6">
    <source>
        <dbReference type="Proteomes" id="UP000664203"/>
    </source>
</evidence>
<dbReference type="Proteomes" id="UP000664203">
    <property type="component" value="Unassembled WGS sequence"/>
</dbReference>
<organism evidence="5 6">
    <name type="scientific">Alectoria fallacina</name>
    <dbReference type="NCBI Taxonomy" id="1903189"/>
    <lineage>
        <taxon>Eukaryota</taxon>
        <taxon>Fungi</taxon>
        <taxon>Dikarya</taxon>
        <taxon>Ascomycota</taxon>
        <taxon>Pezizomycotina</taxon>
        <taxon>Lecanoromycetes</taxon>
        <taxon>OSLEUM clade</taxon>
        <taxon>Lecanoromycetidae</taxon>
        <taxon>Lecanorales</taxon>
        <taxon>Lecanorineae</taxon>
        <taxon>Parmeliaceae</taxon>
        <taxon>Alectoria</taxon>
    </lineage>
</organism>
<accession>A0A8H3PK86</accession>
<reference evidence="5" key="1">
    <citation type="submission" date="2021-03" db="EMBL/GenBank/DDBJ databases">
        <authorList>
            <person name="Tagirdzhanova G."/>
        </authorList>
    </citation>
    <scope>NUCLEOTIDE SEQUENCE</scope>
</reference>
<dbReference type="InterPro" id="IPR013929">
    <property type="entry name" value="RPAP1_C"/>
</dbReference>